<reference evidence="2" key="1">
    <citation type="journal article" date="2014" name="Int. J. Syst. Evol. Microbiol.">
        <title>Complete genome sequence of Corynebacterium casei LMG S-19264T (=DSM 44701T), isolated from a smear-ripened cheese.</title>
        <authorList>
            <consortium name="US DOE Joint Genome Institute (JGI-PGF)"/>
            <person name="Walter F."/>
            <person name="Albersmeier A."/>
            <person name="Kalinowski J."/>
            <person name="Ruckert C."/>
        </authorList>
    </citation>
    <scope>NUCLEOTIDE SEQUENCE</scope>
    <source>
        <strain evidence="2">JCM 3093</strain>
    </source>
</reference>
<accession>A0AA37BDA3</accession>
<comment type="caution">
    <text evidence="2">The sequence shown here is derived from an EMBL/GenBank/DDBJ whole genome shotgun (WGS) entry which is preliminary data.</text>
</comment>
<name>A0AA37BDA3_9ACTN</name>
<dbReference type="Proteomes" id="UP000627984">
    <property type="component" value="Unassembled WGS sequence"/>
</dbReference>
<dbReference type="EMBL" id="BMQD01000003">
    <property type="protein sequence ID" value="GGK53659.1"/>
    <property type="molecule type" value="Genomic_DNA"/>
</dbReference>
<dbReference type="AlphaFoldDB" id="A0AA37BDA3"/>
<feature type="region of interest" description="Disordered" evidence="1">
    <location>
        <begin position="31"/>
        <end position="62"/>
    </location>
</feature>
<gene>
    <name evidence="2" type="ORF">GCM10010126_11490</name>
</gene>
<protein>
    <submittedName>
        <fullName evidence="2">Uncharacterized protein</fullName>
    </submittedName>
</protein>
<organism evidence="2 3">
    <name type="scientific">Planomonospora parontospora</name>
    <dbReference type="NCBI Taxonomy" id="58119"/>
    <lineage>
        <taxon>Bacteria</taxon>
        <taxon>Bacillati</taxon>
        <taxon>Actinomycetota</taxon>
        <taxon>Actinomycetes</taxon>
        <taxon>Streptosporangiales</taxon>
        <taxon>Streptosporangiaceae</taxon>
        <taxon>Planomonospora</taxon>
    </lineage>
</organism>
<evidence type="ECO:0000313" key="2">
    <source>
        <dbReference type="EMBL" id="GGK53659.1"/>
    </source>
</evidence>
<reference evidence="2" key="2">
    <citation type="submission" date="2022-09" db="EMBL/GenBank/DDBJ databases">
        <authorList>
            <person name="Sun Q."/>
            <person name="Ohkuma M."/>
        </authorList>
    </citation>
    <scope>NUCLEOTIDE SEQUENCE</scope>
    <source>
        <strain evidence="2">JCM 3093</strain>
    </source>
</reference>
<evidence type="ECO:0000313" key="3">
    <source>
        <dbReference type="Proteomes" id="UP000627984"/>
    </source>
</evidence>
<evidence type="ECO:0000256" key="1">
    <source>
        <dbReference type="SAM" id="MobiDB-lite"/>
    </source>
</evidence>
<feature type="compositionally biased region" description="Low complexity" evidence="1">
    <location>
        <begin position="53"/>
        <end position="62"/>
    </location>
</feature>
<sequence length="62" mass="6600">MENAFDTVIRLTPRWSAIVCNVTRGAMSPPIQPDRLPFATGGRECDRRPGPAPAAVRGAGGH</sequence>
<proteinExistence type="predicted"/>